<keyword evidence="6" id="KW-0869">Chloride channel</keyword>
<evidence type="ECO:0000256" key="4">
    <source>
        <dbReference type="ARBA" id="ARBA00023136"/>
    </source>
</evidence>
<proteinExistence type="inferred from homology"/>
<keyword evidence="6" id="KW-1003">Cell membrane</keyword>
<dbReference type="InterPro" id="IPR000615">
    <property type="entry name" value="Bestrophin"/>
</dbReference>
<keyword evidence="3 6" id="KW-1133">Transmembrane helix</keyword>
<evidence type="ECO:0000256" key="1">
    <source>
        <dbReference type="ARBA" id="ARBA00004370"/>
    </source>
</evidence>
<feature type="region of interest" description="Disordered" evidence="7">
    <location>
        <begin position="485"/>
        <end position="518"/>
    </location>
</feature>
<dbReference type="InterPro" id="IPR021134">
    <property type="entry name" value="Bestrophin-like"/>
</dbReference>
<dbReference type="PANTHER" id="PTHR10736">
    <property type="entry name" value="BESTROPHIN"/>
    <property type="match status" value="1"/>
</dbReference>
<keyword evidence="6" id="KW-0813">Transport</keyword>
<feature type="transmembrane region" description="Helical" evidence="6">
    <location>
        <begin position="36"/>
        <end position="54"/>
    </location>
</feature>
<evidence type="ECO:0000256" key="5">
    <source>
        <dbReference type="ARBA" id="ARBA00034769"/>
    </source>
</evidence>
<protein>
    <recommendedName>
        <fullName evidence="6">Bestrophin homolog</fullName>
    </recommendedName>
</protein>
<name>A0A6P4XZL0_BRABE</name>
<keyword evidence="6" id="KW-0407">Ion channel</keyword>
<evidence type="ECO:0000313" key="8">
    <source>
        <dbReference type="Proteomes" id="UP000515135"/>
    </source>
</evidence>
<dbReference type="RefSeq" id="XP_019615869.1">
    <property type="nucleotide sequence ID" value="XM_019760310.1"/>
</dbReference>
<comment type="function">
    <text evidence="6">Forms chloride channels.</text>
</comment>
<dbReference type="GO" id="GO:0005886">
    <property type="term" value="C:plasma membrane"/>
    <property type="evidence" value="ECO:0007669"/>
    <property type="project" value="UniProtKB-SubCell"/>
</dbReference>
<feature type="transmembrane region" description="Helical" evidence="6">
    <location>
        <begin position="75"/>
        <end position="94"/>
    </location>
</feature>
<dbReference type="GO" id="GO:0034707">
    <property type="term" value="C:chloride channel complex"/>
    <property type="evidence" value="ECO:0007669"/>
    <property type="project" value="UniProtKB-KW"/>
</dbReference>
<feature type="compositionally biased region" description="Polar residues" evidence="7">
    <location>
        <begin position="593"/>
        <end position="603"/>
    </location>
</feature>
<dbReference type="OrthoDB" id="201595at2759"/>
<dbReference type="KEGG" id="bbel:109463473"/>
<keyword evidence="8" id="KW-1185">Reference proteome</keyword>
<feature type="transmembrane region" description="Helical" evidence="6">
    <location>
        <begin position="229"/>
        <end position="248"/>
    </location>
</feature>
<keyword evidence="6" id="KW-0868">Chloride</keyword>
<dbReference type="GO" id="GO:0005254">
    <property type="term" value="F:chloride channel activity"/>
    <property type="evidence" value="ECO:0007669"/>
    <property type="project" value="UniProtKB-KW"/>
</dbReference>
<dbReference type="Pfam" id="PF01062">
    <property type="entry name" value="Bestrophin"/>
    <property type="match status" value="1"/>
</dbReference>
<dbReference type="GeneID" id="109463473"/>
<accession>A0A6P4XZL0</accession>
<feature type="compositionally biased region" description="Polar residues" evidence="7">
    <location>
        <begin position="498"/>
        <end position="509"/>
    </location>
</feature>
<feature type="region of interest" description="Disordered" evidence="7">
    <location>
        <begin position="554"/>
        <end position="603"/>
    </location>
</feature>
<feature type="transmembrane region" description="Helical" evidence="6">
    <location>
        <begin position="269"/>
        <end position="287"/>
    </location>
</feature>
<evidence type="ECO:0000256" key="6">
    <source>
        <dbReference type="RuleBase" id="RU363126"/>
    </source>
</evidence>
<evidence type="ECO:0000256" key="7">
    <source>
        <dbReference type="SAM" id="MobiDB-lite"/>
    </source>
</evidence>
<comment type="subcellular location">
    <subcellularLocation>
        <location evidence="6">Cell membrane</location>
        <topology evidence="6">Multi-pass membrane protein</topology>
    </subcellularLocation>
    <subcellularLocation>
        <location evidence="1">Membrane</location>
    </subcellularLocation>
</comment>
<keyword evidence="4 6" id="KW-0472">Membrane</keyword>
<organism evidence="8 9">
    <name type="scientific">Branchiostoma belcheri</name>
    <name type="common">Amphioxus</name>
    <dbReference type="NCBI Taxonomy" id="7741"/>
    <lineage>
        <taxon>Eukaryota</taxon>
        <taxon>Metazoa</taxon>
        <taxon>Chordata</taxon>
        <taxon>Cephalochordata</taxon>
        <taxon>Leptocardii</taxon>
        <taxon>Amphioxiformes</taxon>
        <taxon>Branchiostomatidae</taxon>
        <taxon>Branchiostoma</taxon>
    </lineage>
</organism>
<keyword evidence="2 6" id="KW-0812">Transmembrane</keyword>
<feature type="compositionally biased region" description="Low complexity" evidence="7">
    <location>
        <begin position="422"/>
        <end position="437"/>
    </location>
</feature>
<evidence type="ECO:0000256" key="2">
    <source>
        <dbReference type="ARBA" id="ARBA00022692"/>
    </source>
</evidence>
<comment type="similarity">
    <text evidence="5 6">Belongs to the anion channel-forming bestrophin (TC 1.A.46) family. Calcium-sensitive chloride channel subfamily.</text>
</comment>
<dbReference type="AlphaFoldDB" id="A0A6P4XZL0"/>
<keyword evidence="6" id="KW-0406">Ion transport</keyword>
<gene>
    <name evidence="9" type="primary">LOC109463473</name>
</gene>
<sequence length="603" mass="68639">MTTSYSLKVADARFGGFVRLLFRWQASFYKLLYKELLVYLALYFALSATYRLVLNGRQREYFEDISLFCNKHTDLIPVAFLLGFYVSVVFTRWWQQYTCIPWPDRIAALIGCSVHGDDHRGRLIRRTLVRYVNLATLLIMRSISTAVYKRFPTMHHVVEAGFMTPPELKDYDQLDSPHNKFWLPLNWFCNLVTKCRREGRVQDPYTFRTLIEESNSIRGSLAMLYSYDWISVPLVYTQVVTVAVYTFFLSCLMGRQWLDPTRQYPGYEVDLYVPIFTILQFLFYMGWLKVAEQLINPFGQDDDDFETNWCIDRNLQISYLAVDDLYMTNPTLEQDIYWNQPDPDLPYTEASISNRVMTEPFLGSTFDMRLNVHNMEFTSLPTVPEEPGEKRSDSNNSLHSPAGPAIVVTGLHREKDGPSKTASVPRASHSASAPSSPLLTLGGKNAGKGRGFASPRCLRKALLTSKTRAKMESPLELEKLDRRRPVSWGGREGGSSALRDNSVVSSTEDNMADITNRPGETAARLEVRNSQWWAEEHVWLEDEGKPLLSVQTNETHADTPGARGHLQKQDGGPDYASNTARGNSHVPRVDSSDPGSVQRLTVV</sequence>
<dbReference type="PANTHER" id="PTHR10736:SF0">
    <property type="entry name" value="BESTROPHIN HOMOLOG"/>
    <property type="match status" value="1"/>
</dbReference>
<reference evidence="9" key="1">
    <citation type="submission" date="2025-08" db="UniProtKB">
        <authorList>
            <consortium name="RefSeq"/>
        </authorList>
    </citation>
    <scope>IDENTIFICATION</scope>
    <source>
        <tissue evidence="9">Gonad</tissue>
    </source>
</reference>
<dbReference type="Proteomes" id="UP000515135">
    <property type="component" value="Unplaced"/>
</dbReference>
<feature type="region of interest" description="Disordered" evidence="7">
    <location>
        <begin position="379"/>
        <end position="452"/>
    </location>
</feature>
<evidence type="ECO:0000313" key="9">
    <source>
        <dbReference type="RefSeq" id="XP_019615869.1"/>
    </source>
</evidence>
<evidence type="ECO:0000256" key="3">
    <source>
        <dbReference type="ARBA" id="ARBA00022989"/>
    </source>
</evidence>